<dbReference type="InterPro" id="IPR036910">
    <property type="entry name" value="HMG_box_dom_sf"/>
</dbReference>
<protein>
    <recommendedName>
        <fullName evidence="4">HMG box domain-containing protein</fullName>
    </recommendedName>
</protein>
<comment type="caution">
    <text evidence="5">The sequence shown here is derived from an EMBL/GenBank/DDBJ whole genome shotgun (WGS) entry which is preliminary data.</text>
</comment>
<dbReference type="GO" id="GO:0000978">
    <property type="term" value="F:RNA polymerase II cis-regulatory region sequence-specific DNA binding"/>
    <property type="evidence" value="ECO:0007669"/>
    <property type="project" value="TreeGrafter"/>
</dbReference>
<evidence type="ECO:0000256" key="1">
    <source>
        <dbReference type="ARBA" id="ARBA00023125"/>
    </source>
</evidence>
<reference evidence="5 6" key="1">
    <citation type="journal article" date="2019" name="Nat. Ecol. Evol.">
        <title>Megaphylogeny resolves global patterns of mushroom evolution.</title>
        <authorList>
            <person name="Varga T."/>
            <person name="Krizsan K."/>
            <person name="Foldi C."/>
            <person name="Dima B."/>
            <person name="Sanchez-Garcia M."/>
            <person name="Sanchez-Ramirez S."/>
            <person name="Szollosi G.J."/>
            <person name="Szarkandi J.G."/>
            <person name="Papp V."/>
            <person name="Albert L."/>
            <person name="Andreopoulos W."/>
            <person name="Angelini C."/>
            <person name="Antonin V."/>
            <person name="Barry K.W."/>
            <person name="Bougher N.L."/>
            <person name="Buchanan P."/>
            <person name="Buyck B."/>
            <person name="Bense V."/>
            <person name="Catcheside P."/>
            <person name="Chovatia M."/>
            <person name="Cooper J."/>
            <person name="Damon W."/>
            <person name="Desjardin D."/>
            <person name="Finy P."/>
            <person name="Geml J."/>
            <person name="Haridas S."/>
            <person name="Hughes K."/>
            <person name="Justo A."/>
            <person name="Karasinski D."/>
            <person name="Kautmanova I."/>
            <person name="Kiss B."/>
            <person name="Kocsube S."/>
            <person name="Kotiranta H."/>
            <person name="LaButti K.M."/>
            <person name="Lechner B.E."/>
            <person name="Liimatainen K."/>
            <person name="Lipzen A."/>
            <person name="Lukacs Z."/>
            <person name="Mihaltcheva S."/>
            <person name="Morgado L.N."/>
            <person name="Niskanen T."/>
            <person name="Noordeloos M.E."/>
            <person name="Ohm R.A."/>
            <person name="Ortiz-Santana B."/>
            <person name="Ovrebo C."/>
            <person name="Racz N."/>
            <person name="Riley R."/>
            <person name="Savchenko A."/>
            <person name="Shiryaev A."/>
            <person name="Soop K."/>
            <person name="Spirin V."/>
            <person name="Szebenyi C."/>
            <person name="Tomsovsky M."/>
            <person name="Tulloss R.E."/>
            <person name="Uehling J."/>
            <person name="Grigoriev I.V."/>
            <person name="Vagvolgyi C."/>
            <person name="Papp T."/>
            <person name="Martin F.M."/>
            <person name="Miettinen O."/>
            <person name="Hibbett D.S."/>
            <person name="Nagy L.G."/>
        </authorList>
    </citation>
    <scope>NUCLEOTIDE SEQUENCE [LARGE SCALE GENOMIC DNA]</scope>
    <source>
        <strain evidence="5 6">FP101781</strain>
    </source>
</reference>
<organism evidence="5 6">
    <name type="scientific">Coprinellus micaceus</name>
    <name type="common">Glistening ink-cap mushroom</name>
    <name type="synonym">Coprinus micaceus</name>
    <dbReference type="NCBI Taxonomy" id="71717"/>
    <lineage>
        <taxon>Eukaryota</taxon>
        <taxon>Fungi</taxon>
        <taxon>Dikarya</taxon>
        <taxon>Basidiomycota</taxon>
        <taxon>Agaricomycotina</taxon>
        <taxon>Agaricomycetes</taxon>
        <taxon>Agaricomycetidae</taxon>
        <taxon>Agaricales</taxon>
        <taxon>Agaricineae</taxon>
        <taxon>Psathyrellaceae</taxon>
        <taxon>Coprinellus</taxon>
    </lineage>
</organism>
<dbReference type="PANTHER" id="PTHR10270">
    <property type="entry name" value="SOX TRANSCRIPTION FACTOR"/>
    <property type="match status" value="1"/>
</dbReference>
<dbReference type="CDD" id="cd01389">
    <property type="entry name" value="HMG-box_ROX1-like"/>
    <property type="match status" value="1"/>
</dbReference>
<dbReference type="PANTHER" id="PTHR10270:SF161">
    <property type="entry name" value="SEX-DETERMINING REGION Y PROTEIN"/>
    <property type="match status" value="1"/>
</dbReference>
<feature type="DNA-binding region" description="HMG box" evidence="3">
    <location>
        <begin position="5"/>
        <end position="82"/>
    </location>
</feature>
<dbReference type="GO" id="GO:0030154">
    <property type="term" value="P:cell differentiation"/>
    <property type="evidence" value="ECO:0007669"/>
    <property type="project" value="TreeGrafter"/>
</dbReference>
<dbReference type="AlphaFoldDB" id="A0A4Y7TBP0"/>
<feature type="non-terminal residue" evidence="5">
    <location>
        <position position="92"/>
    </location>
</feature>
<keyword evidence="2" id="KW-0804">Transcription</keyword>
<evidence type="ECO:0000259" key="4">
    <source>
        <dbReference type="PROSITE" id="PS50118"/>
    </source>
</evidence>
<dbReference type="SMART" id="SM00398">
    <property type="entry name" value="HMG"/>
    <property type="match status" value="1"/>
</dbReference>
<keyword evidence="3" id="KW-0539">Nucleus</keyword>
<dbReference type="SUPFAM" id="SSF47095">
    <property type="entry name" value="HMG-box"/>
    <property type="match status" value="1"/>
</dbReference>
<dbReference type="InterPro" id="IPR009071">
    <property type="entry name" value="HMG_box_dom"/>
</dbReference>
<feature type="non-terminal residue" evidence="5">
    <location>
        <position position="1"/>
    </location>
</feature>
<dbReference type="Proteomes" id="UP000298030">
    <property type="component" value="Unassembled WGS sequence"/>
</dbReference>
<dbReference type="OrthoDB" id="6247875at2759"/>
<dbReference type="Gene3D" id="1.10.30.10">
    <property type="entry name" value="High mobility group box domain"/>
    <property type="match status" value="1"/>
</dbReference>
<evidence type="ECO:0000313" key="6">
    <source>
        <dbReference type="Proteomes" id="UP000298030"/>
    </source>
</evidence>
<dbReference type="InterPro" id="IPR050140">
    <property type="entry name" value="SRY-related_HMG-box_TF-like"/>
</dbReference>
<accession>A0A4Y7TBP0</accession>
<evidence type="ECO:0000256" key="2">
    <source>
        <dbReference type="ARBA" id="ARBA00023163"/>
    </source>
</evidence>
<dbReference type="GO" id="GO:0005634">
    <property type="term" value="C:nucleus"/>
    <property type="evidence" value="ECO:0007669"/>
    <property type="project" value="UniProtKB-UniRule"/>
</dbReference>
<dbReference type="STRING" id="71717.A0A4Y7TBP0"/>
<sequence length="92" mass="10978">DPNWVARPRNEFILFRCDYVRKHTKEGGNKRSRRTPGQEAEKTLSKLAAEAWRALSNGDRAYWREQANLERNDHARKYPDYRYRPKKSATAR</sequence>
<name>A0A4Y7TBP0_COPMI</name>
<dbReference type="GO" id="GO:0001228">
    <property type="term" value="F:DNA-binding transcription activator activity, RNA polymerase II-specific"/>
    <property type="evidence" value="ECO:0007669"/>
    <property type="project" value="TreeGrafter"/>
</dbReference>
<keyword evidence="6" id="KW-1185">Reference proteome</keyword>
<keyword evidence="1 3" id="KW-0238">DNA-binding</keyword>
<dbReference type="EMBL" id="QPFP01000019">
    <property type="protein sequence ID" value="TEB31411.1"/>
    <property type="molecule type" value="Genomic_DNA"/>
</dbReference>
<gene>
    <name evidence="5" type="ORF">FA13DRAFT_1585038</name>
</gene>
<evidence type="ECO:0000256" key="3">
    <source>
        <dbReference type="PROSITE-ProRule" id="PRU00267"/>
    </source>
</evidence>
<proteinExistence type="predicted"/>
<dbReference type="PROSITE" id="PS50118">
    <property type="entry name" value="HMG_BOX_2"/>
    <property type="match status" value="1"/>
</dbReference>
<feature type="domain" description="HMG box" evidence="4">
    <location>
        <begin position="5"/>
        <end position="82"/>
    </location>
</feature>
<evidence type="ECO:0000313" key="5">
    <source>
        <dbReference type="EMBL" id="TEB31411.1"/>
    </source>
</evidence>
<dbReference type="GO" id="GO:0000122">
    <property type="term" value="P:negative regulation of transcription by RNA polymerase II"/>
    <property type="evidence" value="ECO:0007669"/>
    <property type="project" value="TreeGrafter"/>
</dbReference>
<dbReference type="Pfam" id="PF00505">
    <property type="entry name" value="HMG_box"/>
    <property type="match status" value="1"/>
</dbReference>